<keyword evidence="1" id="KW-0732">Signal</keyword>
<evidence type="ECO:0000313" key="3">
    <source>
        <dbReference type="Proteomes" id="UP000199110"/>
    </source>
</evidence>
<gene>
    <name evidence="2" type="ORF">SAMN04488095_0375</name>
</gene>
<dbReference type="EMBL" id="FORA01000001">
    <property type="protein sequence ID" value="SFI28242.1"/>
    <property type="molecule type" value="Genomic_DNA"/>
</dbReference>
<sequence length="285" mass="30816">MKKLTRIVTATLLGFGLAYGAAQAEPIPTLQAEVDPVADVMRAAQIEALMQVVATEGARHGIRLEGSLFPGRGGGAWAKAVSVIQSPERLFSLIDETLRRELSPQDVQAVTAFLDSDLGARIIHSEVTARRHMLDVGIESGAKAASAMLLSEGTARAHLIEEMMTRLGLVETNVSGGLNANFAFYKGLGDGGALASRLTESEMISMVWDQESAVRDATQSWLRGYLTLAYTPFSEEELRLYIDFAETDAGRRYTAAMFAGYGRVFETTSYDLGRAAARFIAEDAI</sequence>
<evidence type="ECO:0000256" key="1">
    <source>
        <dbReference type="SAM" id="SignalP"/>
    </source>
</evidence>
<evidence type="ECO:0000313" key="2">
    <source>
        <dbReference type="EMBL" id="SFI28242.1"/>
    </source>
</evidence>
<dbReference type="AlphaFoldDB" id="A0A1I3GY63"/>
<protein>
    <submittedName>
        <fullName evidence="2">Uncharacterized protein</fullName>
    </submittedName>
</protein>
<dbReference type="Proteomes" id="UP000199110">
    <property type="component" value="Unassembled WGS sequence"/>
</dbReference>
<organism evidence="2 3">
    <name type="scientific">Jannaschia pohangensis</name>
    <dbReference type="NCBI Taxonomy" id="390807"/>
    <lineage>
        <taxon>Bacteria</taxon>
        <taxon>Pseudomonadati</taxon>
        <taxon>Pseudomonadota</taxon>
        <taxon>Alphaproteobacteria</taxon>
        <taxon>Rhodobacterales</taxon>
        <taxon>Roseobacteraceae</taxon>
        <taxon>Jannaschia</taxon>
    </lineage>
</organism>
<name>A0A1I3GY63_9RHOB</name>
<dbReference type="RefSeq" id="WP_175484769.1">
    <property type="nucleotide sequence ID" value="NZ_FORA01000001.1"/>
</dbReference>
<reference evidence="2 3" key="1">
    <citation type="submission" date="2016-10" db="EMBL/GenBank/DDBJ databases">
        <authorList>
            <person name="de Groot N.N."/>
        </authorList>
    </citation>
    <scope>NUCLEOTIDE SEQUENCE [LARGE SCALE GENOMIC DNA]</scope>
    <source>
        <strain evidence="2 3">DSM 19073</strain>
    </source>
</reference>
<feature type="signal peptide" evidence="1">
    <location>
        <begin position="1"/>
        <end position="24"/>
    </location>
</feature>
<keyword evidence="3" id="KW-1185">Reference proteome</keyword>
<proteinExistence type="predicted"/>
<feature type="chain" id="PRO_5011756270" evidence="1">
    <location>
        <begin position="25"/>
        <end position="285"/>
    </location>
</feature>
<accession>A0A1I3GY63</accession>
<dbReference type="STRING" id="390807.SAMN04488095_0375"/>